<reference evidence="3 5" key="3">
    <citation type="submission" date="2019-01" db="EMBL/GenBank/DDBJ databases">
        <title>Genome sequence of Bacillus glycinifermentans SRCM103574.</title>
        <authorList>
            <person name="Kong H.-J."/>
            <person name="Jeong S.-Y."/>
            <person name="Jeong D.-Y."/>
        </authorList>
    </citation>
    <scope>NUCLEOTIDE SEQUENCE [LARGE SCALE GENOMIC DNA]</scope>
    <source>
        <strain evidence="3 5">SRCM103574</strain>
    </source>
</reference>
<gene>
    <name evidence="2" type="primary">thiS</name>
    <name evidence="1" type="ORF">AB447_220235</name>
    <name evidence="3" type="ORF">EQZ20_06760</name>
    <name evidence="2" type="ORF">P8828_22600</name>
</gene>
<dbReference type="PANTHER" id="PTHR34472:SF1">
    <property type="entry name" value="SULFUR CARRIER PROTEIN THIS"/>
    <property type="match status" value="1"/>
</dbReference>
<evidence type="ECO:0000313" key="1">
    <source>
        <dbReference type="EMBL" id="KRT93276.1"/>
    </source>
</evidence>
<dbReference type="SUPFAM" id="SSF54285">
    <property type="entry name" value="MoaD/ThiS"/>
    <property type="match status" value="1"/>
</dbReference>
<dbReference type="InterPro" id="IPR012675">
    <property type="entry name" value="Beta-grasp_dom_sf"/>
</dbReference>
<dbReference type="EMBL" id="LECW02000022">
    <property type="protein sequence ID" value="KRT93276.1"/>
    <property type="molecule type" value="Genomic_DNA"/>
</dbReference>
<dbReference type="EMBL" id="JARRTL010000034">
    <property type="protein sequence ID" value="MEC0487540.1"/>
    <property type="molecule type" value="Genomic_DNA"/>
</dbReference>
<dbReference type="NCBIfam" id="TIGR01683">
    <property type="entry name" value="thiS"/>
    <property type="match status" value="1"/>
</dbReference>
<dbReference type="AlphaFoldDB" id="A0A0J6EN96"/>
<dbReference type="PATRIC" id="fig|1664069.3.peg.1252"/>
<name>A0A0J6EN96_9BACI</name>
<dbReference type="STRING" id="1664069.BGLY_1281"/>
<reference evidence="1 4" key="1">
    <citation type="journal article" date="2015" name="Int. J. Syst. Evol. Microbiol.">
        <title>Bacillus glycinifermentans sp. nov., isolated from fermented soybean paste.</title>
        <authorList>
            <person name="Kim S.J."/>
            <person name="Dunlap C.A."/>
            <person name="Kwon S.W."/>
            <person name="Rooney A.P."/>
        </authorList>
    </citation>
    <scope>NUCLEOTIDE SEQUENCE [LARGE SCALE GENOMIC DNA]</scope>
    <source>
        <strain evidence="1 4">GO-13</strain>
    </source>
</reference>
<evidence type="ECO:0000313" key="3">
    <source>
        <dbReference type="EMBL" id="QAT64635.1"/>
    </source>
</evidence>
<dbReference type="CDD" id="cd00565">
    <property type="entry name" value="Ubl_ThiS"/>
    <property type="match status" value="1"/>
</dbReference>
<dbReference type="GeneID" id="82852378"/>
<evidence type="ECO:0000313" key="4">
    <source>
        <dbReference type="Proteomes" id="UP000036168"/>
    </source>
</evidence>
<dbReference type="Proteomes" id="UP001341297">
    <property type="component" value="Unassembled WGS sequence"/>
</dbReference>
<dbReference type="RefSeq" id="WP_046131193.1">
    <property type="nucleotide sequence ID" value="NZ_CP023481.1"/>
</dbReference>
<reference evidence="2 6" key="4">
    <citation type="submission" date="2023-03" db="EMBL/GenBank/DDBJ databases">
        <title>Agriculturally important microbes genome sequencing.</title>
        <authorList>
            <person name="Dunlap C."/>
        </authorList>
    </citation>
    <scope>NUCLEOTIDE SEQUENCE [LARGE SCALE GENOMIC DNA]</scope>
    <source>
        <strain evidence="2 6">CBP-3203</strain>
    </source>
</reference>
<evidence type="ECO:0000313" key="5">
    <source>
        <dbReference type="Proteomes" id="UP000288675"/>
    </source>
</evidence>
<reference evidence="1" key="2">
    <citation type="submission" date="2015-10" db="EMBL/GenBank/DDBJ databases">
        <authorList>
            <person name="Dunlap C."/>
        </authorList>
    </citation>
    <scope>NUCLEOTIDE SEQUENCE</scope>
    <source>
        <strain evidence="1">GO-13</strain>
    </source>
</reference>
<evidence type="ECO:0000313" key="6">
    <source>
        <dbReference type="Proteomes" id="UP001341297"/>
    </source>
</evidence>
<dbReference type="OrthoDB" id="9798559at2"/>
<proteinExistence type="predicted"/>
<dbReference type="KEGG" id="bgy:BGLY_1281"/>
<evidence type="ECO:0000313" key="2">
    <source>
        <dbReference type="EMBL" id="MEC0487540.1"/>
    </source>
</evidence>
<dbReference type="Gene3D" id="3.10.20.30">
    <property type="match status" value="1"/>
</dbReference>
<dbReference type="EMBL" id="CP035232">
    <property type="protein sequence ID" value="QAT64635.1"/>
    <property type="molecule type" value="Genomic_DNA"/>
</dbReference>
<accession>A0A0J6E960</accession>
<accession>A0A0J6EN96</accession>
<sequence length="67" mass="7764">MMIQLNGRKIDWKNDGGTIYDLLASYQLENRVVIVERNREIIGKENYQEVKLEENDVIEIVHFVGGG</sequence>
<dbReference type="Proteomes" id="UP000036168">
    <property type="component" value="Unassembled WGS sequence"/>
</dbReference>
<dbReference type="PANTHER" id="PTHR34472">
    <property type="entry name" value="SULFUR CARRIER PROTEIN THIS"/>
    <property type="match status" value="1"/>
</dbReference>
<dbReference type="Pfam" id="PF02597">
    <property type="entry name" value="ThiS"/>
    <property type="match status" value="1"/>
</dbReference>
<protein>
    <submittedName>
        <fullName evidence="2">Sulfur carrier protein ThiS</fullName>
    </submittedName>
    <submittedName>
        <fullName evidence="1">Thiamine biosynthesis protein ThiS</fullName>
    </submittedName>
</protein>
<dbReference type="InterPro" id="IPR010035">
    <property type="entry name" value="Thi_S"/>
</dbReference>
<dbReference type="Proteomes" id="UP000288675">
    <property type="component" value="Chromosome"/>
</dbReference>
<organism evidence="1 4">
    <name type="scientific">Bacillus glycinifermentans</name>
    <dbReference type="NCBI Taxonomy" id="1664069"/>
    <lineage>
        <taxon>Bacteria</taxon>
        <taxon>Bacillati</taxon>
        <taxon>Bacillota</taxon>
        <taxon>Bacilli</taxon>
        <taxon>Bacillales</taxon>
        <taxon>Bacillaceae</taxon>
        <taxon>Bacillus</taxon>
    </lineage>
</organism>
<dbReference type="InterPro" id="IPR003749">
    <property type="entry name" value="ThiS/MoaD-like"/>
</dbReference>
<keyword evidence="6" id="KW-1185">Reference proteome</keyword>
<dbReference type="InterPro" id="IPR016155">
    <property type="entry name" value="Mopterin_synth/thiamin_S_b"/>
</dbReference>